<dbReference type="InterPro" id="IPR012854">
    <property type="entry name" value="Cu_amine_oxidase-like_N"/>
</dbReference>
<dbReference type="SUPFAM" id="SSF55383">
    <property type="entry name" value="Copper amine oxidase, domain N"/>
    <property type="match status" value="1"/>
</dbReference>
<dbReference type="Gene3D" id="3.30.457.10">
    <property type="entry name" value="Copper amine oxidase-like, N-terminal domain"/>
    <property type="match status" value="1"/>
</dbReference>
<proteinExistence type="predicted"/>
<dbReference type="Pfam" id="PF07833">
    <property type="entry name" value="Cu_amine_oxidN1"/>
    <property type="match status" value="1"/>
</dbReference>
<dbReference type="AlphaFoldDB" id="A0A927C8R5"/>
<dbReference type="RefSeq" id="WP_190926683.1">
    <property type="nucleotide sequence ID" value="NZ_JACXJA010000008.1"/>
</dbReference>
<keyword evidence="1" id="KW-0732">Signal</keyword>
<feature type="signal peptide" evidence="1">
    <location>
        <begin position="1"/>
        <end position="22"/>
    </location>
</feature>
<dbReference type="EMBL" id="JACXJA010000008">
    <property type="protein sequence ID" value="MBD2862102.1"/>
    <property type="molecule type" value="Genomic_DNA"/>
</dbReference>
<name>A0A927C8R5_9BACL</name>
<comment type="caution">
    <text evidence="3">The sequence shown here is derived from an EMBL/GenBank/DDBJ whole genome shotgun (WGS) entry which is preliminary data.</text>
</comment>
<feature type="chain" id="PRO_5037158152" description="Copper amine oxidase-like N-terminal domain-containing protein" evidence="1">
    <location>
        <begin position="23"/>
        <end position="261"/>
    </location>
</feature>
<evidence type="ECO:0000313" key="3">
    <source>
        <dbReference type="EMBL" id="MBD2862102.1"/>
    </source>
</evidence>
<keyword evidence="4" id="KW-1185">Reference proteome</keyword>
<organism evidence="3 4">
    <name type="scientific">Paenibacillus oceani</name>
    <dbReference type="NCBI Taxonomy" id="2772510"/>
    <lineage>
        <taxon>Bacteria</taxon>
        <taxon>Bacillati</taxon>
        <taxon>Bacillota</taxon>
        <taxon>Bacilli</taxon>
        <taxon>Bacillales</taxon>
        <taxon>Paenibacillaceae</taxon>
        <taxon>Paenibacillus</taxon>
    </lineage>
</organism>
<dbReference type="Proteomes" id="UP000639396">
    <property type="component" value="Unassembled WGS sequence"/>
</dbReference>
<gene>
    <name evidence="3" type="ORF">IDH45_08920</name>
</gene>
<protein>
    <recommendedName>
        <fullName evidence="2">Copper amine oxidase-like N-terminal domain-containing protein</fullName>
    </recommendedName>
</protein>
<sequence>MKRKIAMIAAGMLIAASGVAWGAGSGEYKGFPVVNVVVNGKTVQGEAPGINLEGTTLVPLRAIGESLGAKIGWDSATSTATLTIAANTGNGSGNPPVPKPVDKETEALHPYMIKFSEKIQEYYDNLPVAREKIRIAKEFYEIRGDNFYFQQLDVNLFGKADTAFTDLMVMNGAPEMNKAREKGYPVLTLVQVAEKIRTAMGSYKLSADHYRSYKQTDRKDYLDFYITNYSIAYEDELKAKEMLKAAVAELTDKMKQGAPGE</sequence>
<feature type="domain" description="Copper amine oxidase-like N-terminal" evidence="2">
    <location>
        <begin position="37"/>
        <end position="83"/>
    </location>
</feature>
<dbReference type="InterPro" id="IPR036582">
    <property type="entry name" value="Mao_N_sf"/>
</dbReference>
<reference evidence="3" key="1">
    <citation type="submission" date="2020-09" db="EMBL/GenBank/DDBJ databases">
        <title>A novel bacterium of genus Paenibacillus, isolated from South China Sea.</title>
        <authorList>
            <person name="Huang H."/>
            <person name="Mo K."/>
            <person name="Hu Y."/>
        </authorList>
    </citation>
    <scope>NUCLEOTIDE SEQUENCE</scope>
    <source>
        <strain evidence="3">IB182363</strain>
    </source>
</reference>
<evidence type="ECO:0000259" key="2">
    <source>
        <dbReference type="Pfam" id="PF07833"/>
    </source>
</evidence>
<accession>A0A927C8R5</accession>
<evidence type="ECO:0000256" key="1">
    <source>
        <dbReference type="SAM" id="SignalP"/>
    </source>
</evidence>
<evidence type="ECO:0000313" key="4">
    <source>
        <dbReference type="Proteomes" id="UP000639396"/>
    </source>
</evidence>